<dbReference type="InterPro" id="IPR036259">
    <property type="entry name" value="MFS_trans_sf"/>
</dbReference>
<feature type="transmembrane region" description="Helical" evidence="9">
    <location>
        <begin position="381"/>
        <end position="402"/>
    </location>
</feature>
<keyword evidence="7 9" id="KW-0472">Membrane</keyword>
<dbReference type="InterPro" id="IPR001611">
    <property type="entry name" value="Leu-rich_rpt"/>
</dbReference>
<dbReference type="InterPro" id="IPR003591">
    <property type="entry name" value="Leu-rich_rpt_typical-subtyp"/>
</dbReference>
<dbReference type="CDD" id="cd17335">
    <property type="entry name" value="MFS_MFSD6"/>
    <property type="match status" value="1"/>
</dbReference>
<feature type="transmembrane region" description="Helical" evidence="9">
    <location>
        <begin position="551"/>
        <end position="570"/>
    </location>
</feature>
<keyword evidence="5" id="KW-0677">Repeat</keyword>
<feature type="region of interest" description="Disordered" evidence="8">
    <location>
        <begin position="1172"/>
        <end position="1233"/>
    </location>
</feature>
<evidence type="ECO:0000256" key="7">
    <source>
        <dbReference type="ARBA" id="ARBA00023136"/>
    </source>
</evidence>
<dbReference type="PROSITE" id="PS51450">
    <property type="entry name" value="LRR"/>
    <property type="match status" value="1"/>
</dbReference>
<feature type="transmembrane region" description="Helical" evidence="9">
    <location>
        <begin position="898"/>
        <end position="921"/>
    </location>
</feature>
<feature type="region of interest" description="Disordered" evidence="8">
    <location>
        <begin position="670"/>
        <end position="726"/>
    </location>
</feature>
<dbReference type="Gene3D" id="1.20.1250.20">
    <property type="entry name" value="MFS general substrate transporter like domains"/>
    <property type="match status" value="3"/>
</dbReference>
<feature type="transmembrane region" description="Helical" evidence="9">
    <location>
        <begin position="579"/>
        <end position="598"/>
    </location>
</feature>
<feature type="transmembrane region" description="Helical" evidence="9">
    <location>
        <begin position="1030"/>
        <end position="1048"/>
    </location>
</feature>
<dbReference type="EMBL" id="JAYMGO010000022">
    <property type="protein sequence ID" value="KAL1251513.1"/>
    <property type="molecule type" value="Genomic_DNA"/>
</dbReference>
<keyword evidence="3" id="KW-0433">Leucine-rich repeat</keyword>
<dbReference type="SUPFAM" id="SSF103473">
    <property type="entry name" value="MFS general substrate transporter"/>
    <property type="match status" value="1"/>
</dbReference>
<feature type="transmembrane region" description="Helical" evidence="9">
    <location>
        <begin position="779"/>
        <end position="797"/>
    </location>
</feature>
<evidence type="ECO:0000256" key="2">
    <source>
        <dbReference type="ARBA" id="ARBA00005241"/>
    </source>
</evidence>
<organism evidence="11 12">
    <name type="scientific">Cirrhinus molitorella</name>
    <name type="common">mud carp</name>
    <dbReference type="NCBI Taxonomy" id="172907"/>
    <lineage>
        <taxon>Eukaryota</taxon>
        <taxon>Metazoa</taxon>
        <taxon>Chordata</taxon>
        <taxon>Craniata</taxon>
        <taxon>Vertebrata</taxon>
        <taxon>Euteleostomi</taxon>
        <taxon>Actinopterygii</taxon>
        <taxon>Neopterygii</taxon>
        <taxon>Teleostei</taxon>
        <taxon>Ostariophysi</taxon>
        <taxon>Cypriniformes</taxon>
        <taxon>Cyprinidae</taxon>
        <taxon>Labeoninae</taxon>
        <taxon>Labeonini</taxon>
        <taxon>Cirrhinus</taxon>
    </lineage>
</organism>
<dbReference type="PANTHER" id="PTHR16172:SF2">
    <property type="entry name" value="MAJOR FACILITATOR SUPERFAMILY DOMAIN-CONTAINING PROTEIN 6"/>
    <property type="match status" value="1"/>
</dbReference>
<gene>
    <name evidence="11" type="ORF">QQF64_019309</name>
</gene>
<keyword evidence="6 9" id="KW-1133">Transmembrane helix</keyword>
<accession>A0ABR3LF88</accession>
<evidence type="ECO:0000256" key="6">
    <source>
        <dbReference type="ARBA" id="ARBA00022989"/>
    </source>
</evidence>
<dbReference type="Pfam" id="PF13855">
    <property type="entry name" value="LRR_8"/>
    <property type="match status" value="1"/>
</dbReference>
<dbReference type="PANTHER" id="PTHR16172">
    <property type="entry name" value="MAJOR FACILITATOR SUPERFAMILY DOMAIN-CONTAINING PROTEIN 6-LIKE"/>
    <property type="match status" value="1"/>
</dbReference>
<feature type="compositionally biased region" description="Polar residues" evidence="8">
    <location>
        <begin position="853"/>
        <end position="871"/>
    </location>
</feature>
<feature type="compositionally biased region" description="Low complexity" evidence="8">
    <location>
        <begin position="699"/>
        <end position="720"/>
    </location>
</feature>
<feature type="region of interest" description="Disordered" evidence="8">
    <location>
        <begin position="849"/>
        <end position="871"/>
    </location>
</feature>
<evidence type="ECO:0000256" key="9">
    <source>
        <dbReference type="SAM" id="Phobius"/>
    </source>
</evidence>
<dbReference type="InterPro" id="IPR024989">
    <property type="entry name" value="MFS_assoc_dom"/>
</dbReference>
<feature type="transmembrane region" description="Helical" evidence="9">
    <location>
        <begin position="1054"/>
        <end position="1073"/>
    </location>
</feature>
<feature type="region of interest" description="Disordered" evidence="8">
    <location>
        <begin position="475"/>
        <end position="495"/>
    </location>
</feature>
<sequence length="1233" mass="137904">MTGWNDGAMKGGKARNGEDELGQTIQDRIYHISCPCTIAFPSRLQTHRVWCADTCTHSPPAAAPLMTDTKLRNYKMNLLFVLPLVLEVQSISMSHNFTYDCNCYLELKIANCTSNNFTHLPAALPPFTEQLDLSHNHLSAIRPRAFHRTRRLSVLLLNNNVIGALADGAFSLLEGLLRLDLSRNRISFLSEGFSQGLGALRDLSLAENRLTSLDSSCFVHFDALQRLNLSHNAIETIKVRAFGSMSTLRQLQLNSNNLTLLRNGIFSMLRNLEVLNLHHNQIHCLDVGVLSPLTSLALLDLTNNNFSTIQFKTFLSLNTYSTHIILQGNPWNCDCDLQRVFRKLCNVKRLFLDDYDNLTCVNLDESHRNYTMKEEFCIAEMVTVLVITITVVITVVGAIVMAEKKRKRKNKEKHWTQNSHEITLAEGKCSPTGYRNISTPAKMADDRVAILTDDEEELKRRHLEGFDRLSLEIQSNQPSQPSEDNVPNDTAPTPSPQNDMTCCQRLFLRVNPHLLVSKVFYLFFYAAYGSLHPLLALFYKQLGMSPTQSGLLVGIRYFIEFCSAPFWGIVADRFRKGKAVLLFSMLCWLLFNSGIGIVQPPDMKCKEENLPTTTAMVPTVHTTTSNETFYLNTSSIPTTKRMRRRRDVIGHYSWRTILSYEEHRFKRDSNSSFTAAPEDLANTTQSDQPSTATTGPKPSTSISTSTLNTTSGSTTQSTPTKPNQPPEYNMDQVHAIFLLILLVIIIGEFFSAPAITIVDTVTLQYLGPHRDRYGLQRMWGSLGWGVAMLCVGIWIDHTSTNLVIGDNECFMENYKNYHIAFIVFGVLMGIALIVATQFKFDVQHQNRSEGNEVRNQQQNAQSTGSPGTENSETPTIVHVEEFHFWDLMQLLCGVQYSTVLFVAWFMGFGYGFVFTFLYWHLQDLTGTTTLFGICSVLSHVSELAAYFTSHKFIELVGHIRVLYIGLACNTARYLYISYLENAWTVLPMEVLQGITHASVWAACISYLSAAVPPPLRTSAQGILQGLHLGLGRGCGAMVGGVFVNYFGVAETFRGIGMTSLVILLIFSFIMCITGQNEKKEDKMLAENIPIPFSPVPIATIDLVQNTTDVAAPARPEPKLLARKTRHQEEQEDLNKPAWVASGSPLVTVALLFYHIREMLVIAKTPVEVQPLQDTDEVPSDSREDQSPPDFSDAVQHESTPNGLQSQEDPGPPGATTQLEFPTGDTHAVLQPNS</sequence>
<dbReference type="InterPro" id="IPR032675">
    <property type="entry name" value="LRR_dom_sf"/>
</dbReference>
<name>A0ABR3LF88_9TELE</name>
<protein>
    <recommendedName>
        <fullName evidence="10">Major facilitator superfamily associated domain-containing protein</fullName>
    </recommendedName>
</protein>
<feature type="compositionally biased region" description="Polar residues" evidence="8">
    <location>
        <begin position="1196"/>
        <end position="1207"/>
    </location>
</feature>
<reference evidence="11 12" key="1">
    <citation type="submission" date="2023-09" db="EMBL/GenBank/DDBJ databases">
        <authorList>
            <person name="Wang M."/>
        </authorList>
    </citation>
    <scope>NUCLEOTIDE SEQUENCE [LARGE SCALE GENOMIC DNA]</scope>
    <source>
        <strain evidence="11">GT-2023</strain>
        <tissue evidence="11">Liver</tissue>
    </source>
</reference>
<comment type="caution">
    <text evidence="11">The sequence shown here is derived from an EMBL/GenBank/DDBJ whole genome shotgun (WGS) entry which is preliminary data.</text>
</comment>
<dbReference type="Gene3D" id="3.80.10.10">
    <property type="entry name" value="Ribonuclease Inhibitor"/>
    <property type="match status" value="2"/>
</dbReference>
<dbReference type="Pfam" id="PF12832">
    <property type="entry name" value="MFS_1_like"/>
    <property type="match status" value="1"/>
</dbReference>
<comment type="subcellular location">
    <subcellularLocation>
        <location evidence="1">Membrane</location>
        <topology evidence="1">Multi-pass membrane protein</topology>
    </subcellularLocation>
</comment>
<feature type="transmembrane region" description="Helical" evidence="9">
    <location>
        <begin position="817"/>
        <end position="838"/>
    </location>
</feature>
<evidence type="ECO:0000256" key="5">
    <source>
        <dbReference type="ARBA" id="ARBA00022737"/>
    </source>
</evidence>
<evidence type="ECO:0000256" key="1">
    <source>
        <dbReference type="ARBA" id="ARBA00004141"/>
    </source>
</evidence>
<feature type="compositionally biased region" description="Polar residues" evidence="8">
    <location>
        <begin position="681"/>
        <end position="698"/>
    </location>
</feature>
<evidence type="ECO:0000259" key="10">
    <source>
        <dbReference type="Pfam" id="PF12832"/>
    </source>
</evidence>
<evidence type="ECO:0000256" key="8">
    <source>
        <dbReference type="SAM" id="MobiDB-lite"/>
    </source>
</evidence>
<dbReference type="SUPFAM" id="SSF52058">
    <property type="entry name" value="L domain-like"/>
    <property type="match status" value="1"/>
</dbReference>
<feature type="domain" description="Major facilitator superfamily associated" evidence="10">
    <location>
        <begin position="518"/>
        <end position="1053"/>
    </location>
</feature>
<evidence type="ECO:0000313" key="11">
    <source>
        <dbReference type="EMBL" id="KAL1251513.1"/>
    </source>
</evidence>
<dbReference type="SMART" id="SM00369">
    <property type="entry name" value="LRR_TYP"/>
    <property type="match status" value="8"/>
</dbReference>
<keyword evidence="12" id="KW-1185">Reference proteome</keyword>
<dbReference type="Proteomes" id="UP001558613">
    <property type="component" value="Unassembled WGS sequence"/>
</dbReference>
<evidence type="ECO:0000256" key="4">
    <source>
        <dbReference type="ARBA" id="ARBA00022692"/>
    </source>
</evidence>
<feature type="transmembrane region" description="Helical" evidence="9">
    <location>
        <begin position="519"/>
        <end position="539"/>
    </location>
</feature>
<proteinExistence type="inferred from homology"/>
<dbReference type="InterPro" id="IPR051717">
    <property type="entry name" value="MFS_MFSD6"/>
</dbReference>
<keyword evidence="4 9" id="KW-0812">Transmembrane</keyword>
<evidence type="ECO:0000313" key="12">
    <source>
        <dbReference type="Proteomes" id="UP001558613"/>
    </source>
</evidence>
<comment type="similarity">
    <text evidence="2">Belongs to the major facilitator superfamily. MFSD6 family.</text>
</comment>
<feature type="transmembrane region" description="Helical" evidence="9">
    <location>
        <begin position="735"/>
        <end position="758"/>
    </location>
</feature>
<evidence type="ECO:0000256" key="3">
    <source>
        <dbReference type="ARBA" id="ARBA00022614"/>
    </source>
</evidence>